<feature type="chain" id="PRO_5030160104" evidence="1">
    <location>
        <begin position="27"/>
        <end position="284"/>
    </location>
</feature>
<dbReference type="EMBL" id="HBGN01020524">
    <property type="protein sequence ID" value="CAD9333969.1"/>
    <property type="molecule type" value="Transcribed_RNA"/>
</dbReference>
<protein>
    <submittedName>
        <fullName evidence="2">Uncharacterized protein</fullName>
    </submittedName>
</protein>
<organism evidence="2">
    <name type="scientific">Ditylum brightwellii</name>
    <dbReference type="NCBI Taxonomy" id="49249"/>
    <lineage>
        <taxon>Eukaryota</taxon>
        <taxon>Sar</taxon>
        <taxon>Stramenopiles</taxon>
        <taxon>Ochrophyta</taxon>
        <taxon>Bacillariophyta</taxon>
        <taxon>Mediophyceae</taxon>
        <taxon>Lithodesmiophycidae</taxon>
        <taxon>Lithodesmiales</taxon>
        <taxon>Lithodesmiaceae</taxon>
        <taxon>Ditylum</taxon>
    </lineage>
</organism>
<reference evidence="2" key="1">
    <citation type="submission" date="2021-01" db="EMBL/GenBank/DDBJ databases">
        <authorList>
            <person name="Corre E."/>
            <person name="Pelletier E."/>
            <person name="Niang G."/>
            <person name="Scheremetjew M."/>
            <person name="Finn R."/>
            <person name="Kale V."/>
            <person name="Holt S."/>
            <person name="Cochrane G."/>
            <person name="Meng A."/>
            <person name="Brown T."/>
            <person name="Cohen L."/>
        </authorList>
    </citation>
    <scope>NUCLEOTIDE SEQUENCE</scope>
    <source>
        <strain evidence="2">Pop2</strain>
    </source>
</reference>
<proteinExistence type="predicted"/>
<gene>
    <name evidence="2" type="ORF">DBRI1063_LOCUS13065</name>
</gene>
<dbReference type="AlphaFoldDB" id="A0A6U3RKQ5"/>
<keyword evidence="1" id="KW-0732">Signal</keyword>
<sequence>MTANRSTTSLLIAVLTITLVPQRSTSFQQKPANPIHTIYPTTSTPRSSIQVYATTGELHEGDDDCLTVSTASANIVNRRKALLGLGISSSSIMIPLIANAVPNPLNLKGSFWETGTLYQKSEVDLPSDPEELLSSLAKIASSMDTLNDVASEGRFGELSRMIRGGVVSESKIRLNAYALIDAIMDDDEGYKLSDLFRRFLRDLEVLDAIVLDADRKSKLDGGVVETLGRAVVSPLSAANEVARISSAEPSFSGDPRMDVLAALGTTTQALKAFINETKKALQAQ</sequence>
<evidence type="ECO:0000313" key="2">
    <source>
        <dbReference type="EMBL" id="CAD9333969.1"/>
    </source>
</evidence>
<evidence type="ECO:0000256" key="1">
    <source>
        <dbReference type="SAM" id="SignalP"/>
    </source>
</evidence>
<accession>A0A6U3RKQ5</accession>
<name>A0A6U3RKQ5_9STRA</name>
<feature type="signal peptide" evidence="1">
    <location>
        <begin position="1"/>
        <end position="26"/>
    </location>
</feature>